<dbReference type="STRING" id="574349.SAMN05443545_103354"/>
<dbReference type="InterPro" id="IPR036390">
    <property type="entry name" value="WH_DNA-bd_sf"/>
</dbReference>
<dbReference type="PANTHER" id="PTHR30579:SF7">
    <property type="entry name" value="HTH-TYPE TRANSCRIPTIONAL REGULATOR LRHA-RELATED"/>
    <property type="match status" value="1"/>
</dbReference>
<evidence type="ECO:0000256" key="2">
    <source>
        <dbReference type="ARBA" id="ARBA00023015"/>
    </source>
</evidence>
<proteinExistence type="inferred from homology"/>
<dbReference type="EMBL" id="FNNI01000003">
    <property type="protein sequence ID" value="SDW99399.1"/>
    <property type="molecule type" value="Genomic_DNA"/>
</dbReference>
<protein>
    <submittedName>
        <fullName evidence="6">DNA-binding transcriptional regulator, LysR family</fullName>
    </submittedName>
</protein>
<name>A0A1H2Y488_9GAMM</name>
<keyword evidence="4" id="KW-0804">Transcription</keyword>
<dbReference type="Pfam" id="PF03466">
    <property type="entry name" value="LysR_substrate"/>
    <property type="match status" value="1"/>
</dbReference>
<reference evidence="6 7" key="1">
    <citation type="submission" date="2016-10" db="EMBL/GenBank/DDBJ databases">
        <authorList>
            <person name="de Groot N.N."/>
        </authorList>
    </citation>
    <scope>NUCLEOTIDE SEQUENCE [LARGE SCALE GENOMIC DNA]</scope>
    <source>
        <strain evidence="6 7">DSM 19219</strain>
    </source>
</reference>
<feature type="domain" description="HTH lysR-type" evidence="5">
    <location>
        <begin position="9"/>
        <end position="66"/>
    </location>
</feature>
<comment type="similarity">
    <text evidence="1">Belongs to the LysR transcriptional regulatory family.</text>
</comment>
<sequence length="302" mass="33152">MVEVSSAALDIELLRSFQAVAQQGSLAGAATQRHRTVSALSMQIKRLERVLDTRLMVRGARGVSLTPAGESLLREVRALLRQHDALMARFTGRGLSGRVLFGMPEDYASAMVGEVLPEFLAQHPDVLLETVTAPSGELARLIEAGELAMAIMLDRPHRLQGGEPLWKTSPVWVAGREVRMNEVADQALLLALHTEQCPYRALALEALERCQRAWYPVFTSSSIHAVETAVASGLAISVLDRERVSTAMRILGEAEGLPPLSSCEAGLYFSKRINRDSRQAVDALATMLRDRLIKRGPWHGDR</sequence>
<dbReference type="GO" id="GO:0003700">
    <property type="term" value="F:DNA-binding transcription factor activity"/>
    <property type="evidence" value="ECO:0007669"/>
    <property type="project" value="InterPro"/>
</dbReference>
<evidence type="ECO:0000256" key="3">
    <source>
        <dbReference type="ARBA" id="ARBA00023125"/>
    </source>
</evidence>
<keyword evidence="3 6" id="KW-0238">DNA-binding</keyword>
<evidence type="ECO:0000256" key="1">
    <source>
        <dbReference type="ARBA" id="ARBA00009437"/>
    </source>
</evidence>
<dbReference type="Gene3D" id="1.10.10.10">
    <property type="entry name" value="Winged helix-like DNA-binding domain superfamily/Winged helix DNA-binding domain"/>
    <property type="match status" value="1"/>
</dbReference>
<dbReference type="Gene3D" id="3.40.190.10">
    <property type="entry name" value="Periplasmic binding protein-like II"/>
    <property type="match status" value="2"/>
</dbReference>
<dbReference type="SUPFAM" id="SSF53850">
    <property type="entry name" value="Periplasmic binding protein-like II"/>
    <property type="match status" value="1"/>
</dbReference>
<dbReference type="FunFam" id="1.10.10.10:FF:000001">
    <property type="entry name" value="LysR family transcriptional regulator"/>
    <property type="match status" value="1"/>
</dbReference>
<dbReference type="InterPro" id="IPR050176">
    <property type="entry name" value="LTTR"/>
</dbReference>
<keyword evidence="2" id="KW-0805">Transcription regulation</keyword>
<gene>
    <name evidence="6" type="ORF">SAMN05443545_103354</name>
</gene>
<dbReference type="Pfam" id="PF00126">
    <property type="entry name" value="HTH_1"/>
    <property type="match status" value="1"/>
</dbReference>
<evidence type="ECO:0000256" key="4">
    <source>
        <dbReference type="ARBA" id="ARBA00023163"/>
    </source>
</evidence>
<dbReference type="InterPro" id="IPR000847">
    <property type="entry name" value="LysR_HTH_N"/>
</dbReference>
<dbReference type="AlphaFoldDB" id="A0A1H2Y488"/>
<evidence type="ECO:0000259" key="5">
    <source>
        <dbReference type="PROSITE" id="PS50931"/>
    </source>
</evidence>
<dbReference type="PROSITE" id="PS50931">
    <property type="entry name" value="HTH_LYSR"/>
    <property type="match status" value="1"/>
</dbReference>
<dbReference type="SUPFAM" id="SSF46785">
    <property type="entry name" value="Winged helix' DNA-binding domain"/>
    <property type="match status" value="1"/>
</dbReference>
<organism evidence="6 7">
    <name type="scientific">Aidingimonas halophila</name>
    <dbReference type="NCBI Taxonomy" id="574349"/>
    <lineage>
        <taxon>Bacteria</taxon>
        <taxon>Pseudomonadati</taxon>
        <taxon>Pseudomonadota</taxon>
        <taxon>Gammaproteobacteria</taxon>
        <taxon>Oceanospirillales</taxon>
        <taxon>Halomonadaceae</taxon>
        <taxon>Aidingimonas</taxon>
    </lineage>
</organism>
<evidence type="ECO:0000313" key="6">
    <source>
        <dbReference type="EMBL" id="SDW99399.1"/>
    </source>
</evidence>
<evidence type="ECO:0000313" key="7">
    <source>
        <dbReference type="Proteomes" id="UP000198500"/>
    </source>
</evidence>
<accession>A0A1H2Y488</accession>
<dbReference type="GO" id="GO:0003677">
    <property type="term" value="F:DNA binding"/>
    <property type="evidence" value="ECO:0007669"/>
    <property type="project" value="UniProtKB-KW"/>
</dbReference>
<dbReference type="PANTHER" id="PTHR30579">
    <property type="entry name" value="TRANSCRIPTIONAL REGULATOR"/>
    <property type="match status" value="1"/>
</dbReference>
<dbReference type="InterPro" id="IPR036388">
    <property type="entry name" value="WH-like_DNA-bd_sf"/>
</dbReference>
<keyword evidence="7" id="KW-1185">Reference proteome</keyword>
<dbReference type="Proteomes" id="UP000198500">
    <property type="component" value="Unassembled WGS sequence"/>
</dbReference>
<dbReference type="RefSeq" id="WP_092568923.1">
    <property type="nucleotide sequence ID" value="NZ_BMXH01000009.1"/>
</dbReference>
<dbReference type="InterPro" id="IPR005119">
    <property type="entry name" value="LysR_subst-bd"/>
</dbReference>
<dbReference type="OrthoDB" id="5723059at2"/>